<dbReference type="PRINTS" id="PR00598">
    <property type="entry name" value="HTHMARR"/>
</dbReference>
<dbReference type="PANTHER" id="PTHR42756">
    <property type="entry name" value="TRANSCRIPTIONAL REGULATOR, MARR"/>
    <property type="match status" value="1"/>
</dbReference>
<gene>
    <name evidence="6" type="ORF">A2196_04340</name>
</gene>
<evidence type="ECO:0000256" key="3">
    <source>
        <dbReference type="ARBA" id="ARBA00023163"/>
    </source>
</evidence>
<evidence type="ECO:0000259" key="5">
    <source>
        <dbReference type="PROSITE" id="PS50995"/>
    </source>
</evidence>
<comment type="caution">
    <text evidence="6">The sequence shown here is derived from an EMBL/GenBank/DDBJ whole genome shotgun (WGS) entry which is preliminary data.</text>
</comment>
<evidence type="ECO:0000256" key="1">
    <source>
        <dbReference type="ARBA" id="ARBA00023015"/>
    </source>
</evidence>
<feature type="domain" description="HTH marR-type" evidence="5">
    <location>
        <begin position="1"/>
        <end position="134"/>
    </location>
</feature>
<evidence type="ECO:0000313" key="6">
    <source>
        <dbReference type="EMBL" id="OGE01352.1"/>
    </source>
</evidence>
<dbReference type="GO" id="GO:0003677">
    <property type="term" value="F:DNA binding"/>
    <property type="evidence" value="ECO:0007669"/>
    <property type="project" value="UniProtKB-KW"/>
</dbReference>
<dbReference type="AlphaFoldDB" id="A0A1F5HBE2"/>
<dbReference type="SMART" id="SM00347">
    <property type="entry name" value="HTH_MARR"/>
    <property type="match status" value="1"/>
</dbReference>
<accession>A0A1F5HBE2</accession>
<reference evidence="6 7" key="1">
    <citation type="journal article" date="2016" name="Nat. Commun.">
        <title>Thousands of microbial genomes shed light on interconnected biogeochemical processes in an aquifer system.</title>
        <authorList>
            <person name="Anantharaman K."/>
            <person name="Brown C.T."/>
            <person name="Hug L.A."/>
            <person name="Sharon I."/>
            <person name="Castelle C.J."/>
            <person name="Probst A.J."/>
            <person name="Thomas B.C."/>
            <person name="Singh A."/>
            <person name="Wilkins M.J."/>
            <person name="Karaoz U."/>
            <person name="Brodie E.L."/>
            <person name="Williams K.H."/>
            <person name="Hubbard S.S."/>
            <person name="Banfield J.F."/>
        </authorList>
    </citation>
    <scope>NUCLEOTIDE SEQUENCE [LARGE SCALE GENOMIC DNA]</scope>
</reference>
<dbReference type="InterPro" id="IPR000835">
    <property type="entry name" value="HTH_MarR-typ"/>
</dbReference>
<name>A0A1F5HBE2_9BACT</name>
<dbReference type="InterPro" id="IPR036390">
    <property type="entry name" value="WH_DNA-bd_sf"/>
</dbReference>
<dbReference type="GO" id="GO:0003700">
    <property type="term" value="F:DNA-binding transcription factor activity"/>
    <property type="evidence" value="ECO:0007669"/>
    <property type="project" value="InterPro"/>
</dbReference>
<dbReference type="Pfam" id="PF01047">
    <property type="entry name" value="MarR"/>
    <property type="match status" value="1"/>
</dbReference>
<sequence>MKHTIIFHLIGFARKTQKVIGFKSPPLSLSYSEASAILITDSQKNINQRELAAKLHLEPASVVTLIDKLEKLNLVKRQSPDGDRRKYNIVLTDDGKRKVRLIKKRINQLEKDLRSRLSEEEIASFFPTLEKLMAYLDDWKGLRPDPRSRAVLTSKLLASGSEEASGAVTQRAFGQRGGEHEIPSTKRHLAP</sequence>
<evidence type="ECO:0000256" key="2">
    <source>
        <dbReference type="ARBA" id="ARBA00023125"/>
    </source>
</evidence>
<dbReference type="PANTHER" id="PTHR42756:SF1">
    <property type="entry name" value="TRANSCRIPTIONAL REPRESSOR OF EMRAB OPERON"/>
    <property type="match status" value="1"/>
</dbReference>
<protein>
    <recommendedName>
        <fullName evidence="5">HTH marR-type domain-containing protein</fullName>
    </recommendedName>
</protein>
<dbReference type="EMBL" id="MFCA01000028">
    <property type="protein sequence ID" value="OGE01352.1"/>
    <property type="molecule type" value="Genomic_DNA"/>
</dbReference>
<dbReference type="STRING" id="1797737.A2196_04340"/>
<keyword evidence="1" id="KW-0805">Transcription regulation</keyword>
<dbReference type="InterPro" id="IPR036388">
    <property type="entry name" value="WH-like_DNA-bd_sf"/>
</dbReference>
<evidence type="ECO:0000256" key="4">
    <source>
        <dbReference type="SAM" id="MobiDB-lite"/>
    </source>
</evidence>
<dbReference type="SUPFAM" id="SSF46785">
    <property type="entry name" value="Winged helix' DNA-binding domain"/>
    <property type="match status" value="1"/>
</dbReference>
<dbReference type="Proteomes" id="UP000176751">
    <property type="component" value="Unassembled WGS sequence"/>
</dbReference>
<proteinExistence type="predicted"/>
<organism evidence="6 7">
    <name type="scientific">Candidatus Curtissbacteria bacterium RIFOXYA1_FULL_41_14</name>
    <dbReference type="NCBI Taxonomy" id="1797737"/>
    <lineage>
        <taxon>Bacteria</taxon>
        <taxon>Candidatus Curtissiibacteriota</taxon>
    </lineage>
</organism>
<keyword evidence="2" id="KW-0238">DNA-binding</keyword>
<dbReference type="Gene3D" id="1.10.10.10">
    <property type="entry name" value="Winged helix-like DNA-binding domain superfamily/Winged helix DNA-binding domain"/>
    <property type="match status" value="1"/>
</dbReference>
<keyword evidence="3" id="KW-0804">Transcription</keyword>
<feature type="region of interest" description="Disordered" evidence="4">
    <location>
        <begin position="161"/>
        <end position="191"/>
    </location>
</feature>
<dbReference type="PROSITE" id="PS50995">
    <property type="entry name" value="HTH_MARR_2"/>
    <property type="match status" value="1"/>
</dbReference>
<evidence type="ECO:0000313" key="7">
    <source>
        <dbReference type="Proteomes" id="UP000176751"/>
    </source>
</evidence>